<dbReference type="PANTHER" id="PTHR19818:SF139">
    <property type="entry name" value="PAIR-RULE PROTEIN ODD-PAIRED"/>
    <property type="match status" value="1"/>
</dbReference>
<keyword evidence="2" id="KW-0677">Repeat</keyword>
<dbReference type="RefSeq" id="XP_012894436.1">
    <property type="nucleotide sequence ID" value="XM_013038982.1"/>
</dbReference>
<name>D8LXT3_BLAHO</name>
<evidence type="ECO:0000256" key="4">
    <source>
        <dbReference type="ARBA" id="ARBA00022833"/>
    </source>
</evidence>
<feature type="compositionally biased region" description="Low complexity" evidence="6">
    <location>
        <begin position="60"/>
        <end position="73"/>
    </location>
</feature>
<evidence type="ECO:0000256" key="6">
    <source>
        <dbReference type="SAM" id="MobiDB-lite"/>
    </source>
</evidence>
<dbReference type="PROSITE" id="PS00028">
    <property type="entry name" value="ZINC_FINGER_C2H2_1"/>
    <property type="match status" value="6"/>
</dbReference>
<dbReference type="GO" id="GO:0045944">
    <property type="term" value="P:positive regulation of transcription by RNA polymerase II"/>
    <property type="evidence" value="ECO:0007669"/>
    <property type="project" value="UniProtKB-ARBA"/>
</dbReference>
<feature type="domain" description="C2H2-type" evidence="7">
    <location>
        <begin position="247"/>
        <end position="276"/>
    </location>
</feature>
<dbReference type="GO" id="GO:0008270">
    <property type="term" value="F:zinc ion binding"/>
    <property type="evidence" value="ECO:0007669"/>
    <property type="project" value="UniProtKB-KW"/>
</dbReference>
<dbReference type="InterPro" id="IPR050329">
    <property type="entry name" value="GLI_C2H2-zinc-finger"/>
</dbReference>
<dbReference type="SUPFAM" id="SSF57667">
    <property type="entry name" value="beta-beta-alpha zinc fingers"/>
    <property type="match status" value="3"/>
</dbReference>
<feature type="domain" description="C2H2-type" evidence="7">
    <location>
        <begin position="189"/>
        <end position="216"/>
    </location>
</feature>
<dbReference type="PANTHER" id="PTHR19818">
    <property type="entry name" value="ZINC FINGER PROTEIN ZIC AND GLI"/>
    <property type="match status" value="1"/>
</dbReference>
<evidence type="ECO:0000256" key="2">
    <source>
        <dbReference type="ARBA" id="ARBA00022737"/>
    </source>
</evidence>
<keyword evidence="9" id="KW-1185">Reference proteome</keyword>
<dbReference type="GO" id="GO:0005634">
    <property type="term" value="C:nucleus"/>
    <property type="evidence" value="ECO:0007669"/>
    <property type="project" value="UniProtKB-ARBA"/>
</dbReference>
<feature type="compositionally biased region" description="Gly residues" evidence="6">
    <location>
        <begin position="74"/>
        <end position="83"/>
    </location>
</feature>
<dbReference type="GeneID" id="24918027"/>
<feature type="region of interest" description="Disordered" evidence="6">
    <location>
        <begin position="60"/>
        <end position="97"/>
    </location>
</feature>
<keyword evidence="3 5" id="KW-0863">Zinc-finger</keyword>
<organism evidence="8">
    <name type="scientific">Blastocystis hominis</name>
    <dbReference type="NCBI Taxonomy" id="12968"/>
    <lineage>
        <taxon>Eukaryota</taxon>
        <taxon>Sar</taxon>
        <taxon>Stramenopiles</taxon>
        <taxon>Bigyra</taxon>
        <taxon>Opalozoa</taxon>
        <taxon>Opalinata</taxon>
        <taxon>Blastocystidae</taxon>
        <taxon>Blastocystis</taxon>
    </lineage>
</organism>
<dbReference type="FunFam" id="3.30.160.60:FF:000125">
    <property type="entry name" value="Putative zinc finger protein 143"/>
    <property type="match status" value="2"/>
</dbReference>
<dbReference type="InterPro" id="IPR036236">
    <property type="entry name" value="Znf_C2H2_sf"/>
</dbReference>
<evidence type="ECO:0000313" key="8">
    <source>
        <dbReference type="EMBL" id="CBK20388.2"/>
    </source>
</evidence>
<dbReference type="GO" id="GO:0000978">
    <property type="term" value="F:RNA polymerase II cis-regulatory region sequence-specific DNA binding"/>
    <property type="evidence" value="ECO:0007669"/>
    <property type="project" value="TreeGrafter"/>
</dbReference>
<protein>
    <recommendedName>
        <fullName evidence="7">C2H2-type domain-containing protein</fullName>
    </recommendedName>
</protein>
<dbReference type="InterPro" id="IPR013087">
    <property type="entry name" value="Znf_C2H2_type"/>
</dbReference>
<dbReference type="Pfam" id="PF00096">
    <property type="entry name" value="zf-C2H2"/>
    <property type="match status" value="4"/>
</dbReference>
<feature type="domain" description="C2H2-type" evidence="7">
    <location>
        <begin position="278"/>
        <end position="308"/>
    </location>
</feature>
<dbReference type="Proteomes" id="UP000008312">
    <property type="component" value="Unassembled WGS sequence"/>
</dbReference>
<keyword evidence="1" id="KW-0479">Metal-binding</keyword>
<evidence type="ECO:0000313" key="9">
    <source>
        <dbReference type="Proteomes" id="UP000008312"/>
    </source>
</evidence>
<dbReference type="SMART" id="SM00355">
    <property type="entry name" value="ZnF_C2H2"/>
    <property type="match status" value="6"/>
</dbReference>
<dbReference type="Gene3D" id="3.30.160.60">
    <property type="entry name" value="Classic Zinc Finger"/>
    <property type="match status" value="5"/>
</dbReference>
<accession>D8LXT3</accession>
<evidence type="ECO:0000256" key="1">
    <source>
        <dbReference type="ARBA" id="ARBA00022723"/>
    </source>
</evidence>
<dbReference type="AlphaFoldDB" id="D8LXT3"/>
<reference evidence="8" key="1">
    <citation type="submission" date="2010-02" db="EMBL/GenBank/DDBJ databases">
        <title>Sequencing and annotation of the Blastocystis hominis genome.</title>
        <authorList>
            <person name="Wincker P."/>
        </authorList>
    </citation>
    <scope>NUCLEOTIDE SEQUENCE</scope>
    <source>
        <strain evidence="8">Singapore isolate B</strain>
    </source>
</reference>
<dbReference type="EMBL" id="FN668639">
    <property type="protein sequence ID" value="CBK20388.2"/>
    <property type="molecule type" value="Genomic_DNA"/>
</dbReference>
<dbReference type="InParanoid" id="D8LXT3"/>
<proteinExistence type="predicted"/>
<keyword evidence="4" id="KW-0862">Zinc</keyword>
<evidence type="ECO:0000256" key="3">
    <source>
        <dbReference type="ARBA" id="ARBA00022771"/>
    </source>
</evidence>
<sequence length="407" mass="44542">MLMGSGTAAGLLEFALPQGGRGEATAGYEGEYEAMLAGSGEGYIDEGGAMLMEMDAARRAGAQPGNAAQQGSAGQTGHGGEAGGEADPAGESAENETGVWTSTLIEHSQSRVKKGKRCPVCSTRCGNSSKFCSVCHSPFKTISKTGRVGFPRGCVVKRYRCSVEGCGALFHYESQLLAHMRTHNHIKAFQCKICQKFFATKSGLTCHLRIHSNEKPYLCDVEGCNKRFRTSSQLHQHQLQHTGERPFKCDFPGCNAAFRTKRMLEPHLRSHTNEPSPHKCNVPGCGKVFKYRSGLLAHIKSAHDQKHALRCPVSGCQQQFMNNAQLREHYERQHPNLPNSLYESRMPSSLPYMQMSALSIEGMGRGMIPTMLQQTTNVPPISVRGSGEMRSDNVIAEIPMMNDVMDK</sequence>
<dbReference type="PROSITE" id="PS50157">
    <property type="entry name" value="ZINC_FINGER_C2H2_2"/>
    <property type="match status" value="5"/>
</dbReference>
<dbReference type="OrthoDB" id="88489at2759"/>
<dbReference type="GO" id="GO:0000981">
    <property type="term" value="F:DNA-binding transcription factor activity, RNA polymerase II-specific"/>
    <property type="evidence" value="ECO:0007669"/>
    <property type="project" value="TreeGrafter"/>
</dbReference>
<feature type="domain" description="C2H2-type" evidence="7">
    <location>
        <begin position="159"/>
        <end position="188"/>
    </location>
</feature>
<evidence type="ECO:0000259" key="7">
    <source>
        <dbReference type="PROSITE" id="PS50157"/>
    </source>
</evidence>
<evidence type="ECO:0000256" key="5">
    <source>
        <dbReference type="PROSITE-ProRule" id="PRU00042"/>
    </source>
</evidence>
<gene>
    <name evidence="8" type="ORF">GSBLH_T00000733001</name>
</gene>
<feature type="domain" description="C2H2-type" evidence="7">
    <location>
        <begin position="217"/>
        <end position="246"/>
    </location>
</feature>